<dbReference type="EMBL" id="QBKT01000005">
    <property type="protein sequence ID" value="PTX61088.1"/>
    <property type="molecule type" value="Genomic_DNA"/>
</dbReference>
<keyword evidence="2" id="KW-1185">Reference proteome</keyword>
<proteinExistence type="predicted"/>
<dbReference type="OrthoDB" id="4312010at2"/>
<reference evidence="1 2" key="1">
    <citation type="submission" date="2018-04" db="EMBL/GenBank/DDBJ databases">
        <title>Genomic Encyclopedia of Archaeal and Bacterial Type Strains, Phase II (KMG-II): from individual species to whole genera.</title>
        <authorList>
            <person name="Goeker M."/>
        </authorList>
    </citation>
    <scope>NUCLEOTIDE SEQUENCE [LARGE SCALE GENOMIC DNA]</scope>
    <source>
        <strain evidence="1 2">DSM 25731</strain>
    </source>
</reference>
<dbReference type="Proteomes" id="UP000244090">
    <property type="component" value="Unassembled WGS sequence"/>
</dbReference>
<evidence type="ECO:0000313" key="2">
    <source>
        <dbReference type="Proteomes" id="UP000244090"/>
    </source>
</evidence>
<dbReference type="AlphaFoldDB" id="A0A2T6BYG6"/>
<evidence type="ECO:0000313" key="1">
    <source>
        <dbReference type="EMBL" id="PTX61088.1"/>
    </source>
</evidence>
<organism evidence="1 2">
    <name type="scientific">Kordia periserrulae</name>
    <dbReference type="NCBI Taxonomy" id="701523"/>
    <lineage>
        <taxon>Bacteria</taxon>
        <taxon>Pseudomonadati</taxon>
        <taxon>Bacteroidota</taxon>
        <taxon>Flavobacteriia</taxon>
        <taxon>Flavobacteriales</taxon>
        <taxon>Flavobacteriaceae</taxon>
        <taxon>Kordia</taxon>
    </lineage>
</organism>
<protein>
    <submittedName>
        <fullName evidence="1">Uncharacterized protein</fullName>
    </submittedName>
</protein>
<name>A0A2T6BYG6_9FLAO</name>
<accession>A0A2T6BYG6</accession>
<sequence length="278" mass="32362">MKLTRGMRVFGHIDDLSSQIQINTGTREVLENNGVKYFEGSFIPLQTWRTLSTSELKKIDATGETFANYSKNIYIGEVSKKIKDAFMLLDLYNCRSPDEVFPRFKARKKEVKKINTVLHEFLKKCSSTGNFKFHKITRALPNQETMTSFHVEGEFLHLGLHIDQSRHFKIHTAYKSGNRITINLSYETRSLIFTNLTMIQAYNLIRKKVNVKKIILNPDTIAMHFYRLYPDYPVLKLDLKPFQYYVAPTDNFFHDGSTMGTKYIDITIVYTGQFDQLP</sequence>
<gene>
    <name evidence="1" type="ORF">C8N46_105244</name>
</gene>
<comment type="caution">
    <text evidence="1">The sequence shown here is derived from an EMBL/GenBank/DDBJ whole genome shotgun (WGS) entry which is preliminary data.</text>
</comment>
<dbReference type="RefSeq" id="WP_108115200.1">
    <property type="nucleotide sequence ID" value="NZ_QBKT01000005.1"/>
</dbReference>